<dbReference type="PANTHER" id="PTHR36932:SF1">
    <property type="entry name" value="CAPSULAR POLYSACCHARIDE BIOSYNTHESIS PROTEIN"/>
    <property type="match status" value="1"/>
</dbReference>
<dbReference type="Proteomes" id="UP000315648">
    <property type="component" value="Unassembled WGS sequence"/>
</dbReference>
<evidence type="ECO:0000313" key="2">
    <source>
        <dbReference type="Proteomes" id="UP000315648"/>
    </source>
</evidence>
<dbReference type="EMBL" id="VMBG01000001">
    <property type="protein sequence ID" value="TSJ79384.1"/>
    <property type="molecule type" value="Genomic_DNA"/>
</dbReference>
<dbReference type="PANTHER" id="PTHR36932">
    <property type="entry name" value="CAPSULAR POLYSACCHARIDE BIOSYNTHESIS PROTEIN"/>
    <property type="match status" value="1"/>
</dbReference>
<dbReference type="InterPro" id="IPR053158">
    <property type="entry name" value="CapK_Type1_Caps_Biosynth"/>
</dbReference>
<protein>
    <submittedName>
        <fullName evidence="1">CoF synthetase</fullName>
    </submittedName>
</protein>
<gene>
    <name evidence="1" type="ORF">FPL22_08870</name>
</gene>
<keyword evidence="2" id="KW-1185">Reference proteome</keyword>
<dbReference type="Gene3D" id="3.40.50.12780">
    <property type="entry name" value="N-terminal domain of ligase-like"/>
    <property type="match status" value="1"/>
</dbReference>
<comment type="caution">
    <text evidence="1">The sequence shown here is derived from an EMBL/GenBank/DDBJ whole genome shotgun (WGS) entry which is preliminary data.</text>
</comment>
<dbReference type="AlphaFoldDB" id="A0A556QRW6"/>
<proteinExistence type="predicted"/>
<dbReference type="InterPro" id="IPR042099">
    <property type="entry name" value="ANL_N_sf"/>
</dbReference>
<dbReference type="RefSeq" id="WP_144229889.1">
    <property type="nucleotide sequence ID" value="NZ_CBCRVV010000007.1"/>
</dbReference>
<name>A0A556QRW6_9BACT</name>
<dbReference type="SUPFAM" id="SSF56801">
    <property type="entry name" value="Acetyl-CoA synthetase-like"/>
    <property type="match status" value="1"/>
</dbReference>
<reference evidence="1 2" key="1">
    <citation type="submission" date="2019-07" db="EMBL/GenBank/DDBJ databases">
        <title>Description of 53C-WASEF.</title>
        <authorList>
            <person name="Pitt A."/>
            <person name="Hahn M.W."/>
        </authorList>
    </citation>
    <scope>NUCLEOTIDE SEQUENCE [LARGE SCALE GENOMIC DNA]</scope>
    <source>
        <strain evidence="1 2">53C-WASEF</strain>
    </source>
</reference>
<dbReference type="OrthoDB" id="580775at2"/>
<organism evidence="1 2">
    <name type="scientific">Rariglobus hedericola</name>
    <dbReference type="NCBI Taxonomy" id="2597822"/>
    <lineage>
        <taxon>Bacteria</taxon>
        <taxon>Pseudomonadati</taxon>
        <taxon>Verrucomicrobiota</taxon>
        <taxon>Opitutia</taxon>
        <taxon>Opitutales</taxon>
        <taxon>Opitutaceae</taxon>
        <taxon>Rariglobus</taxon>
    </lineage>
</organism>
<evidence type="ECO:0000313" key="1">
    <source>
        <dbReference type="EMBL" id="TSJ79384.1"/>
    </source>
</evidence>
<accession>A0A556QRW6</accession>
<sequence length="418" mass="46939">MQSAPTFANHPDLLETVTDGRLPVSLESEIRKIYERSPLYTQRFPLHSEPLQWGCYREIPALSKKEIVERGHQAFFDDYAVIERGLASRKFEYESTGGTTQSPMTVIMEDGWWNSQTARAYRAHALLAAYADRPYRKCVLAPVGCSSNICPYEDQPFPHRYFDGTVYLNLTSDPFVFPESEWDRIVTEVQAVQPEVIEGEPVYLSLLARAVQKRGVKVPSVKVVILTYGKASVQHAKRIAEAFPAPQVDLYGSTEAGYIFIGEAFKDDSRVIDENVFVELAPFRDLPDVFQIFVTTRDREAMPLLRYHTGDIVRRTPTGYRLLGREGGLYFRPDGSLVSPSEIDAALPADFACWHYSLIQTSENRWDFHYVADAVAPASVESALAAVLGAGSRVVAFRRRFIAPAASGKFALLKPLAR</sequence>